<feature type="transmembrane region" description="Helical" evidence="1">
    <location>
        <begin position="243"/>
        <end position="267"/>
    </location>
</feature>
<feature type="transmembrane region" description="Helical" evidence="1">
    <location>
        <begin position="185"/>
        <end position="204"/>
    </location>
</feature>
<feature type="transmembrane region" description="Helical" evidence="1">
    <location>
        <begin position="157"/>
        <end position="179"/>
    </location>
</feature>
<evidence type="ECO:0008006" key="4">
    <source>
        <dbReference type="Google" id="ProtNLM"/>
    </source>
</evidence>
<feature type="transmembrane region" description="Helical" evidence="1">
    <location>
        <begin position="117"/>
        <end position="136"/>
    </location>
</feature>
<keyword evidence="1" id="KW-1133">Transmembrane helix</keyword>
<name>A0ABP9WD68_9MICO</name>
<dbReference type="RefSeq" id="WP_286215818.1">
    <property type="nucleotide sequence ID" value="NZ_AP027736.1"/>
</dbReference>
<feature type="transmembrane region" description="Helical" evidence="1">
    <location>
        <begin position="213"/>
        <end position="231"/>
    </location>
</feature>
<feature type="transmembrane region" description="Helical" evidence="1">
    <location>
        <begin position="54"/>
        <end position="79"/>
    </location>
</feature>
<keyword evidence="1" id="KW-0472">Membrane</keyword>
<accession>A0ABP9WD68</accession>
<feature type="transmembrane region" description="Helical" evidence="1">
    <location>
        <begin position="91"/>
        <end position="111"/>
    </location>
</feature>
<evidence type="ECO:0000313" key="2">
    <source>
        <dbReference type="EMBL" id="GAA5517777.1"/>
    </source>
</evidence>
<reference evidence="2 3" key="1">
    <citation type="submission" date="2024-02" db="EMBL/GenBank/DDBJ databases">
        <title>Lysinimicrobium sediminis NBRC 112286.</title>
        <authorList>
            <person name="Ichikawa N."/>
            <person name="Katano-Makiyama Y."/>
            <person name="Hidaka K."/>
        </authorList>
    </citation>
    <scope>NUCLEOTIDE SEQUENCE [LARGE SCALE GENOMIC DNA]</scope>
    <source>
        <strain evidence="2 3">NBRC 112286</strain>
    </source>
</reference>
<protein>
    <recommendedName>
        <fullName evidence="4">Tryptophan-rich sensory protein</fullName>
    </recommendedName>
</protein>
<organism evidence="2 3">
    <name type="scientific">Demequina sediminis</name>
    <dbReference type="NCBI Taxonomy" id="1930058"/>
    <lineage>
        <taxon>Bacteria</taxon>
        <taxon>Bacillati</taxon>
        <taxon>Actinomycetota</taxon>
        <taxon>Actinomycetes</taxon>
        <taxon>Micrococcales</taxon>
        <taxon>Demequinaceae</taxon>
        <taxon>Demequina</taxon>
    </lineage>
</organism>
<keyword evidence="3" id="KW-1185">Reference proteome</keyword>
<evidence type="ECO:0000313" key="3">
    <source>
        <dbReference type="Proteomes" id="UP001426770"/>
    </source>
</evidence>
<gene>
    <name evidence="2" type="ORF">Lsed01_00187</name>
</gene>
<dbReference type="EMBL" id="BAABRR010000001">
    <property type="protein sequence ID" value="GAA5517777.1"/>
    <property type="molecule type" value="Genomic_DNA"/>
</dbReference>
<sequence length="275" mass="26946">MTTTERSMDGTRTQRIAAACGAVIAVVAAAWGSGAFGGTPIAQAADGAFDADATLLAPATAAFGVWSLIYAGLLAFAAAQATPMLGTRERVRGVAWPLVGSMALNAAWIAAVQAGAVVVSVGILAGIVATLSVAAVRLTRTAPGSAVEALVVDVPTGLYLGWASVATVANVAAAGAWLLGTAPEAGTTAATGALAAVGLLAIAISRDLAVRPALAWATTATLAWGLAWIAAGRLAGAPADAVVGWAAALAAGAAVLSTAITTAAAGWRARRARRR</sequence>
<keyword evidence="1" id="KW-0812">Transmembrane</keyword>
<comment type="caution">
    <text evidence="2">The sequence shown here is derived from an EMBL/GenBank/DDBJ whole genome shotgun (WGS) entry which is preliminary data.</text>
</comment>
<evidence type="ECO:0000256" key="1">
    <source>
        <dbReference type="SAM" id="Phobius"/>
    </source>
</evidence>
<proteinExistence type="predicted"/>
<dbReference type="Proteomes" id="UP001426770">
    <property type="component" value="Unassembled WGS sequence"/>
</dbReference>